<dbReference type="EC" id="3.6.1.55" evidence="12"/>
<evidence type="ECO:0000256" key="2">
    <source>
        <dbReference type="ARBA" id="ARBA00005582"/>
    </source>
</evidence>
<proteinExistence type="inferred from homology"/>
<evidence type="ECO:0000259" key="19">
    <source>
        <dbReference type="PROSITE" id="PS51462"/>
    </source>
</evidence>
<comment type="catalytic activity">
    <reaction evidence="11">
        <text>8-oxo-GTP + H2O = 8-oxo-GMP + diphosphate + H(+)</text>
        <dbReference type="Rhea" id="RHEA:67616"/>
        <dbReference type="ChEBI" id="CHEBI:15377"/>
        <dbReference type="ChEBI" id="CHEBI:15378"/>
        <dbReference type="ChEBI" id="CHEBI:33019"/>
        <dbReference type="ChEBI" id="CHEBI:143553"/>
        <dbReference type="ChEBI" id="CHEBI:145694"/>
    </reaction>
</comment>
<dbReference type="EMBL" id="PJZH01000003">
    <property type="protein sequence ID" value="PLR38624.1"/>
    <property type="molecule type" value="Genomic_DNA"/>
</dbReference>
<keyword evidence="7" id="KW-0378">Hydrolase</keyword>
<keyword evidence="8 18" id="KW-0460">Magnesium</keyword>
<evidence type="ECO:0000313" key="20">
    <source>
        <dbReference type="EMBL" id="PLR38624.1"/>
    </source>
</evidence>
<dbReference type="GO" id="GO:0006260">
    <property type="term" value="P:DNA replication"/>
    <property type="evidence" value="ECO:0007669"/>
    <property type="project" value="UniProtKB-KW"/>
</dbReference>
<comment type="catalytic activity">
    <reaction evidence="10">
        <text>8-oxo-dGTP + H2O = 8-oxo-dGMP + diphosphate + H(+)</text>
        <dbReference type="Rhea" id="RHEA:31575"/>
        <dbReference type="ChEBI" id="CHEBI:15377"/>
        <dbReference type="ChEBI" id="CHEBI:15378"/>
        <dbReference type="ChEBI" id="CHEBI:33019"/>
        <dbReference type="ChEBI" id="CHEBI:63224"/>
        <dbReference type="ChEBI" id="CHEBI:77896"/>
        <dbReference type="EC" id="3.6.1.55"/>
    </reaction>
</comment>
<feature type="binding site" evidence="18">
    <location>
        <position position="39"/>
    </location>
    <ligand>
        <name>Mg(2+)</name>
        <dbReference type="ChEBI" id="CHEBI:18420"/>
    </ligand>
</feature>
<dbReference type="InterPro" id="IPR015797">
    <property type="entry name" value="NUDIX_hydrolase-like_dom_sf"/>
</dbReference>
<evidence type="ECO:0000256" key="4">
    <source>
        <dbReference type="ARBA" id="ARBA00022705"/>
    </source>
</evidence>
<dbReference type="InterPro" id="IPR020476">
    <property type="entry name" value="Nudix_hydrolase"/>
</dbReference>
<evidence type="ECO:0000256" key="11">
    <source>
        <dbReference type="ARBA" id="ARBA00036904"/>
    </source>
</evidence>
<dbReference type="PANTHER" id="PTHR47707">
    <property type="entry name" value="8-OXO-DGTP DIPHOSPHATASE"/>
    <property type="match status" value="1"/>
</dbReference>
<keyword evidence="6" id="KW-0227">DNA damage</keyword>
<dbReference type="NCBIfam" id="NF008044">
    <property type="entry name" value="PRK10776.1"/>
    <property type="match status" value="1"/>
</dbReference>
<keyword evidence="21" id="KW-1185">Reference proteome</keyword>
<evidence type="ECO:0000256" key="6">
    <source>
        <dbReference type="ARBA" id="ARBA00022763"/>
    </source>
</evidence>
<feature type="binding site" evidence="17">
    <location>
        <position position="25"/>
    </location>
    <ligand>
        <name>8-oxo-dGTP</name>
        <dbReference type="ChEBI" id="CHEBI:77896"/>
    </ligand>
</feature>
<dbReference type="RefSeq" id="WP_101823553.1">
    <property type="nucleotide sequence ID" value="NZ_PJZH01000003.1"/>
</dbReference>
<dbReference type="GO" id="GO:0044716">
    <property type="term" value="F:8-oxo-GDP phosphatase activity"/>
    <property type="evidence" value="ECO:0007669"/>
    <property type="project" value="TreeGrafter"/>
</dbReference>
<feature type="binding site" evidence="18">
    <location>
        <position position="59"/>
    </location>
    <ligand>
        <name>Mg(2+)</name>
        <dbReference type="ChEBI" id="CHEBI:18420"/>
    </ligand>
</feature>
<dbReference type="GO" id="GO:0008413">
    <property type="term" value="F:8-oxo-7,8-dihydroguanosine triphosphate pyrophosphatase activity"/>
    <property type="evidence" value="ECO:0007669"/>
    <property type="project" value="InterPro"/>
</dbReference>
<dbReference type="InterPro" id="IPR003561">
    <property type="entry name" value="Mutator_MutT"/>
</dbReference>
<evidence type="ECO:0000313" key="21">
    <source>
        <dbReference type="Proteomes" id="UP000234503"/>
    </source>
</evidence>
<sequence>MTLKHLTIAVGIIRNPQHEIFITQRNAASHMAGFWEFPGGKVEAGETPEQALKRELGEETGIVPLAVQPLKIVEHTFDDRRVTLHFFLVEAWQGEPYGREGQPMRWVSQHALREEEFPPANAGIIALLKA</sequence>
<dbReference type="PROSITE" id="PS51462">
    <property type="entry name" value="NUDIX"/>
    <property type="match status" value="1"/>
</dbReference>
<evidence type="ECO:0000256" key="5">
    <source>
        <dbReference type="ARBA" id="ARBA00022723"/>
    </source>
</evidence>
<evidence type="ECO:0000256" key="14">
    <source>
        <dbReference type="ARBA" id="ARBA00041592"/>
    </source>
</evidence>
<dbReference type="Pfam" id="PF14815">
    <property type="entry name" value="NUDIX_4"/>
    <property type="match status" value="1"/>
</dbReference>
<dbReference type="InterPro" id="IPR047127">
    <property type="entry name" value="MutT-like"/>
</dbReference>
<protein>
    <recommendedName>
        <fullName evidence="13">8-oxo-dGTP diphosphatase</fullName>
        <ecNumber evidence="12">3.6.1.55</ecNumber>
    </recommendedName>
    <alternativeName>
        <fullName evidence="16">7,8-dihydro-8-oxoguanine-triphosphatase</fullName>
    </alternativeName>
    <alternativeName>
        <fullName evidence="15">Mutator protein MutT</fullName>
    </alternativeName>
    <alternativeName>
        <fullName evidence="14">dGTP pyrophosphohydrolase</fullName>
    </alternativeName>
</protein>
<dbReference type="GO" id="GO:0035539">
    <property type="term" value="F:8-oxo-7,8-dihydrodeoxyguanosine triphosphate pyrophosphatase activity"/>
    <property type="evidence" value="ECO:0007669"/>
    <property type="project" value="UniProtKB-EC"/>
</dbReference>
<gene>
    <name evidence="20" type="ORF">CYR32_05870</name>
</gene>
<dbReference type="PANTHER" id="PTHR47707:SF1">
    <property type="entry name" value="NUDIX HYDROLASE FAMILY PROTEIN"/>
    <property type="match status" value="1"/>
</dbReference>
<dbReference type="InterPro" id="IPR029119">
    <property type="entry name" value="MutY_C"/>
</dbReference>
<dbReference type="CDD" id="cd03425">
    <property type="entry name" value="NUDIX_MutT_NudA_like"/>
    <property type="match status" value="1"/>
</dbReference>
<evidence type="ECO:0000256" key="3">
    <source>
        <dbReference type="ARBA" id="ARBA00022457"/>
    </source>
</evidence>
<evidence type="ECO:0000256" key="10">
    <source>
        <dbReference type="ARBA" id="ARBA00035861"/>
    </source>
</evidence>
<evidence type="ECO:0000256" key="1">
    <source>
        <dbReference type="ARBA" id="ARBA00001946"/>
    </source>
</evidence>
<dbReference type="GO" id="GO:0044715">
    <property type="term" value="F:8-oxo-dGDP phosphatase activity"/>
    <property type="evidence" value="ECO:0007669"/>
    <property type="project" value="TreeGrafter"/>
</dbReference>
<evidence type="ECO:0000256" key="9">
    <source>
        <dbReference type="ARBA" id="ARBA00023204"/>
    </source>
</evidence>
<name>A0A2N5E9P5_9GAMM</name>
<dbReference type="PRINTS" id="PR00502">
    <property type="entry name" value="NUDIXFAMILY"/>
</dbReference>
<evidence type="ECO:0000256" key="18">
    <source>
        <dbReference type="PIRSR" id="PIRSR603561-2"/>
    </source>
</evidence>
<comment type="cofactor">
    <cofactor evidence="1 18">
        <name>Mg(2+)</name>
        <dbReference type="ChEBI" id="CHEBI:18420"/>
    </cofactor>
</comment>
<dbReference type="InterPro" id="IPR000086">
    <property type="entry name" value="NUDIX_hydrolase_dom"/>
</dbReference>
<keyword evidence="9" id="KW-0234">DNA repair</keyword>
<dbReference type="PRINTS" id="PR01401">
    <property type="entry name" value="MUTATORMUTT"/>
</dbReference>
<evidence type="ECO:0000256" key="13">
    <source>
        <dbReference type="ARBA" id="ARBA00040794"/>
    </source>
</evidence>
<dbReference type="GO" id="GO:0046872">
    <property type="term" value="F:metal ion binding"/>
    <property type="evidence" value="ECO:0007669"/>
    <property type="project" value="UniProtKB-KW"/>
</dbReference>
<keyword evidence="5 18" id="KW-0479">Metal-binding</keyword>
<evidence type="ECO:0000256" key="12">
    <source>
        <dbReference type="ARBA" id="ARBA00038905"/>
    </source>
</evidence>
<dbReference type="InterPro" id="IPR020084">
    <property type="entry name" value="NUDIX_hydrolase_CS"/>
</dbReference>
<feature type="domain" description="Nudix hydrolase" evidence="19">
    <location>
        <begin position="3"/>
        <end position="130"/>
    </location>
</feature>
<dbReference type="Proteomes" id="UP000234503">
    <property type="component" value="Unassembled WGS sequence"/>
</dbReference>
<evidence type="ECO:0000256" key="17">
    <source>
        <dbReference type="PIRSR" id="PIRSR603561-1"/>
    </source>
</evidence>
<evidence type="ECO:0000256" key="15">
    <source>
        <dbReference type="ARBA" id="ARBA00041979"/>
    </source>
</evidence>
<dbReference type="Gene3D" id="3.90.79.10">
    <property type="entry name" value="Nucleoside Triphosphate Pyrophosphohydrolase"/>
    <property type="match status" value="1"/>
</dbReference>
<feature type="binding site" evidence="17">
    <location>
        <position position="30"/>
    </location>
    <ligand>
        <name>8-oxo-dGTP</name>
        <dbReference type="ChEBI" id="CHEBI:77896"/>
    </ligand>
</feature>
<dbReference type="GO" id="GO:0006281">
    <property type="term" value="P:DNA repair"/>
    <property type="evidence" value="ECO:0007669"/>
    <property type="project" value="UniProtKB-KW"/>
</dbReference>
<evidence type="ECO:0000256" key="7">
    <source>
        <dbReference type="ARBA" id="ARBA00022801"/>
    </source>
</evidence>
<evidence type="ECO:0000256" key="8">
    <source>
        <dbReference type="ARBA" id="ARBA00022842"/>
    </source>
</evidence>
<dbReference type="AlphaFoldDB" id="A0A2N5E9P5"/>
<dbReference type="PROSITE" id="PS00893">
    <property type="entry name" value="NUDIX_BOX"/>
    <property type="match status" value="1"/>
</dbReference>
<accession>A0A2N5E9P5</accession>
<evidence type="ECO:0000256" key="16">
    <source>
        <dbReference type="ARBA" id="ARBA00042798"/>
    </source>
</evidence>
<reference evidence="20 21" key="1">
    <citation type="submission" date="2017-12" db="EMBL/GenBank/DDBJ databases">
        <title>Characterization of six clinical isolates of Enterochimera gen. nov., a novel genus of the Yersiniaciae family and the three species Enterochimera arupensis sp. nov., Enterochimera coloradensis sp. nov, and Enterochimera californica sp. nov.</title>
        <authorList>
            <person name="Rossi A."/>
            <person name="Fisher M."/>
        </authorList>
    </citation>
    <scope>NUCLEOTIDE SEQUENCE [LARGE SCALE GENOMIC DNA]</scope>
    <source>
        <strain evidence="21">2016-Iso4</strain>
    </source>
</reference>
<keyword evidence="3" id="KW-0515">Mutator protein</keyword>
<feature type="binding site" evidence="17">
    <location>
        <begin position="36"/>
        <end position="39"/>
    </location>
    <ligand>
        <name>8-oxo-dGTP</name>
        <dbReference type="ChEBI" id="CHEBI:77896"/>
    </ligand>
</feature>
<dbReference type="NCBIfam" id="TIGR00586">
    <property type="entry name" value="mutt"/>
    <property type="match status" value="1"/>
</dbReference>
<keyword evidence="4" id="KW-0235">DNA replication</keyword>
<dbReference type="FunFam" id="3.90.79.10:FF:000014">
    <property type="entry name" value="8-oxo-dGTP diphosphatase MutT"/>
    <property type="match status" value="1"/>
</dbReference>
<comment type="caution">
    <text evidence="20">The sequence shown here is derived from an EMBL/GenBank/DDBJ whole genome shotgun (WGS) entry which is preliminary data.</text>
</comment>
<organism evidence="20 21">
    <name type="scientific">Chimaeribacter coloradensis</name>
    <dbReference type="NCBI Taxonomy" id="2060068"/>
    <lineage>
        <taxon>Bacteria</taxon>
        <taxon>Pseudomonadati</taxon>
        <taxon>Pseudomonadota</taxon>
        <taxon>Gammaproteobacteria</taxon>
        <taxon>Enterobacterales</taxon>
        <taxon>Yersiniaceae</taxon>
        <taxon>Chimaeribacter</taxon>
    </lineage>
</organism>
<feature type="binding site" evidence="17">
    <location>
        <position position="121"/>
    </location>
    <ligand>
        <name>8-oxo-dGTP</name>
        <dbReference type="ChEBI" id="CHEBI:77896"/>
    </ligand>
</feature>
<comment type="similarity">
    <text evidence="2">Belongs to the Nudix hydrolase family.</text>
</comment>
<dbReference type="SUPFAM" id="SSF55811">
    <property type="entry name" value="Nudix"/>
    <property type="match status" value="1"/>
</dbReference>